<gene>
    <name evidence="3" type="ORF">Tco_0728572</name>
</gene>
<reference evidence="3" key="2">
    <citation type="submission" date="2022-01" db="EMBL/GenBank/DDBJ databases">
        <authorList>
            <person name="Yamashiro T."/>
            <person name="Shiraishi A."/>
            <person name="Satake H."/>
            <person name="Nakayama K."/>
        </authorList>
    </citation>
    <scope>NUCLEOTIDE SEQUENCE</scope>
</reference>
<reference evidence="3" key="1">
    <citation type="journal article" date="2022" name="Int. J. Mol. Sci.">
        <title>Draft Genome of Tanacetum Coccineum: Genomic Comparison of Closely Related Tanacetum-Family Plants.</title>
        <authorList>
            <person name="Yamashiro T."/>
            <person name="Shiraishi A."/>
            <person name="Nakayama K."/>
            <person name="Satake H."/>
        </authorList>
    </citation>
    <scope>NUCLEOTIDE SEQUENCE</scope>
</reference>
<evidence type="ECO:0000256" key="1">
    <source>
        <dbReference type="SAM" id="Coils"/>
    </source>
</evidence>
<dbReference type="Proteomes" id="UP001151760">
    <property type="component" value="Unassembled WGS sequence"/>
</dbReference>
<protein>
    <submittedName>
        <fullName evidence="3">Uncharacterized protein</fullName>
    </submittedName>
</protein>
<evidence type="ECO:0000256" key="2">
    <source>
        <dbReference type="SAM" id="MobiDB-lite"/>
    </source>
</evidence>
<proteinExistence type="predicted"/>
<dbReference type="EMBL" id="BQNB010010543">
    <property type="protein sequence ID" value="GJS78691.1"/>
    <property type="molecule type" value="Genomic_DNA"/>
</dbReference>
<name>A0ABQ4YNV4_9ASTR</name>
<feature type="coiled-coil region" evidence="1">
    <location>
        <begin position="133"/>
        <end position="160"/>
    </location>
</feature>
<organism evidence="3 4">
    <name type="scientific">Tanacetum coccineum</name>
    <dbReference type="NCBI Taxonomy" id="301880"/>
    <lineage>
        <taxon>Eukaryota</taxon>
        <taxon>Viridiplantae</taxon>
        <taxon>Streptophyta</taxon>
        <taxon>Embryophyta</taxon>
        <taxon>Tracheophyta</taxon>
        <taxon>Spermatophyta</taxon>
        <taxon>Magnoliopsida</taxon>
        <taxon>eudicotyledons</taxon>
        <taxon>Gunneridae</taxon>
        <taxon>Pentapetalae</taxon>
        <taxon>asterids</taxon>
        <taxon>campanulids</taxon>
        <taxon>Asterales</taxon>
        <taxon>Asteraceae</taxon>
        <taxon>Asteroideae</taxon>
        <taxon>Anthemideae</taxon>
        <taxon>Anthemidinae</taxon>
        <taxon>Tanacetum</taxon>
    </lineage>
</organism>
<evidence type="ECO:0000313" key="4">
    <source>
        <dbReference type="Proteomes" id="UP001151760"/>
    </source>
</evidence>
<feature type="compositionally biased region" description="Polar residues" evidence="2">
    <location>
        <begin position="1"/>
        <end position="12"/>
    </location>
</feature>
<keyword evidence="4" id="KW-1185">Reference proteome</keyword>
<evidence type="ECO:0000313" key="3">
    <source>
        <dbReference type="EMBL" id="GJS78691.1"/>
    </source>
</evidence>
<feature type="region of interest" description="Disordered" evidence="2">
    <location>
        <begin position="1"/>
        <end position="43"/>
    </location>
</feature>
<keyword evidence="1" id="KW-0175">Coiled coil</keyword>
<sequence>MPTDPQHTPTFIQPSPPPQKTQKPKKPNRKDTQVPEPTGPTNIVVDEAVHKELGDSLVRVATTASSLEAEHESGSGPRCQETMGDTIAQTRFKNVSKHSNDLLLPKGNALRSDEDRLKLDELMALCTTLQTRVLDLEKTKTTQQNEIDSMKRRVKKLEKKRSSRTHKLKRLYKVGLSARVESSGDEASLGVWANKENGEVNVIEDAAQVNAADNVVSNVGAATTVTAATITTDDDGEITLAQSLIELKSTKPKVKGIVFQEPGKSTTTTTTISSQLSSQVKGKGIMMEPEKPMKKKYQISFDEEIALKLQAKFDKEARLASEKAE</sequence>
<comment type="caution">
    <text evidence="3">The sequence shown here is derived from an EMBL/GenBank/DDBJ whole genome shotgun (WGS) entry which is preliminary data.</text>
</comment>
<accession>A0ABQ4YNV4</accession>